<dbReference type="Proteomes" id="UP000261324">
    <property type="component" value="Unassembled WGS sequence"/>
</dbReference>
<evidence type="ECO:0000313" key="1">
    <source>
        <dbReference type="EMBL" id="RGK84913.1"/>
    </source>
</evidence>
<dbReference type="EMBL" id="QSRA01000005">
    <property type="protein sequence ID" value="RGK84913.1"/>
    <property type="molecule type" value="Genomic_DNA"/>
</dbReference>
<sequence length="89" mass="10371">MEIWKTAARADGKTIHNLMEKDKPFPTGLQTAFPQPHNPGSLHTFPQRLLRRLSILSYPILMRKYYGNSFSTEVQFVPLFKQQNRVKVI</sequence>
<proteinExistence type="predicted"/>
<reference evidence="1 2" key="1">
    <citation type="submission" date="2018-08" db="EMBL/GenBank/DDBJ databases">
        <title>A genome reference for cultivated species of the human gut microbiota.</title>
        <authorList>
            <person name="Zou Y."/>
            <person name="Xue W."/>
            <person name="Luo G."/>
        </authorList>
    </citation>
    <scope>NUCLEOTIDE SEQUENCE [LARGE SCALE GENOMIC DNA]</scope>
    <source>
        <strain evidence="1 2">TF09-3</strain>
    </source>
</reference>
<gene>
    <name evidence="1" type="ORF">DXC93_05425</name>
</gene>
<name>A0A3E4PYH2_9FIRM</name>
<comment type="caution">
    <text evidence="1">The sequence shown here is derived from an EMBL/GenBank/DDBJ whole genome shotgun (WGS) entry which is preliminary data.</text>
</comment>
<accession>A0A3E4PYH2</accession>
<dbReference type="AlphaFoldDB" id="A0A3E4PYH2"/>
<evidence type="ECO:0000313" key="2">
    <source>
        <dbReference type="Proteomes" id="UP000261324"/>
    </source>
</evidence>
<protein>
    <submittedName>
        <fullName evidence="1">Uncharacterized protein</fullName>
    </submittedName>
</protein>
<organism evidence="1 2">
    <name type="scientific">Dorea formicigenerans</name>
    <dbReference type="NCBI Taxonomy" id="39486"/>
    <lineage>
        <taxon>Bacteria</taxon>
        <taxon>Bacillati</taxon>
        <taxon>Bacillota</taxon>
        <taxon>Clostridia</taxon>
        <taxon>Lachnospirales</taxon>
        <taxon>Lachnospiraceae</taxon>
        <taxon>Dorea</taxon>
    </lineage>
</organism>